<dbReference type="Pfam" id="PF08327">
    <property type="entry name" value="AHSA1"/>
    <property type="match status" value="1"/>
</dbReference>
<dbReference type="CDD" id="cd07826">
    <property type="entry name" value="SRPBCC_CalC_Aha1-like_9"/>
    <property type="match status" value="1"/>
</dbReference>
<organism evidence="3 4">
    <name type="scientific">Myxococcus landrumensis</name>
    <dbReference type="NCBI Taxonomy" id="2813577"/>
    <lineage>
        <taxon>Bacteria</taxon>
        <taxon>Pseudomonadati</taxon>
        <taxon>Myxococcota</taxon>
        <taxon>Myxococcia</taxon>
        <taxon>Myxococcales</taxon>
        <taxon>Cystobacterineae</taxon>
        <taxon>Myxococcaceae</taxon>
        <taxon>Myxococcus</taxon>
    </lineage>
</organism>
<evidence type="ECO:0000256" key="1">
    <source>
        <dbReference type="ARBA" id="ARBA00006817"/>
    </source>
</evidence>
<name>A0ABX7NI63_9BACT</name>
<dbReference type="SUPFAM" id="SSF55961">
    <property type="entry name" value="Bet v1-like"/>
    <property type="match status" value="1"/>
</dbReference>
<sequence>MTMPSEREIVLTRTFRAPPRIVFEAWTQAEFVKRWWAPKSRGVELVECRADVQVGGAYRYVIRAQGNEFGFHGQYVEINRHTRLVYTQIFESFPDSPLLITVTFEEHEGQTRLRSHELYPSKEARDGTIASGMESGMRETMNQLDDLVASLR</sequence>
<proteinExistence type="inferred from homology"/>
<evidence type="ECO:0000259" key="2">
    <source>
        <dbReference type="Pfam" id="PF08327"/>
    </source>
</evidence>
<evidence type="ECO:0000313" key="3">
    <source>
        <dbReference type="EMBL" id="QSQ18494.1"/>
    </source>
</evidence>
<dbReference type="InterPro" id="IPR023393">
    <property type="entry name" value="START-like_dom_sf"/>
</dbReference>
<feature type="domain" description="Activator of Hsp90 ATPase homologue 1/2-like C-terminal" evidence="2">
    <location>
        <begin position="16"/>
        <end position="148"/>
    </location>
</feature>
<dbReference type="Proteomes" id="UP000663090">
    <property type="component" value="Chromosome"/>
</dbReference>
<protein>
    <submittedName>
        <fullName evidence="3">SRPBCC family protein</fullName>
    </submittedName>
</protein>
<reference evidence="3 4" key="1">
    <citation type="submission" date="2021-02" db="EMBL/GenBank/DDBJ databases">
        <title>De Novo genome assembly of isolated myxobacteria.</title>
        <authorList>
            <person name="Stevens D.C."/>
        </authorList>
    </citation>
    <scope>NUCLEOTIDE SEQUENCE [LARGE SCALE GENOMIC DNA]</scope>
    <source>
        <strain evidence="3 4">SCHIC003</strain>
    </source>
</reference>
<comment type="similarity">
    <text evidence="1">Belongs to the AHA1 family.</text>
</comment>
<gene>
    <name evidence="3" type="ORF">JY572_32775</name>
</gene>
<dbReference type="EMBL" id="CP071091">
    <property type="protein sequence ID" value="QSQ18494.1"/>
    <property type="molecule type" value="Genomic_DNA"/>
</dbReference>
<dbReference type="Gene3D" id="3.30.530.20">
    <property type="match status" value="1"/>
</dbReference>
<keyword evidence="4" id="KW-1185">Reference proteome</keyword>
<accession>A0ABX7NI63</accession>
<dbReference type="InterPro" id="IPR013538">
    <property type="entry name" value="ASHA1/2-like_C"/>
</dbReference>
<evidence type="ECO:0000313" key="4">
    <source>
        <dbReference type="Proteomes" id="UP000663090"/>
    </source>
</evidence>